<keyword evidence="3" id="KW-1185">Reference proteome</keyword>
<reference evidence="2" key="2">
    <citation type="journal article" date="2022" name="Microb. Genom.">
        <title>A chromosome-scale genome assembly of the tomato pathogen Cladosporium fulvum reveals a compartmentalized genome architecture and the presence of a dispensable chromosome.</title>
        <authorList>
            <person name="Zaccaron A.Z."/>
            <person name="Chen L.H."/>
            <person name="Samaras A."/>
            <person name="Stergiopoulos I."/>
        </authorList>
    </citation>
    <scope>NUCLEOTIDE SEQUENCE</scope>
    <source>
        <strain evidence="2">Race5_Kim</strain>
    </source>
</reference>
<feature type="region of interest" description="Disordered" evidence="1">
    <location>
        <begin position="1"/>
        <end position="70"/>
    </location>
</feature>
<dbReference type="RefSeq" id="XP_047768790.1">
    <property type="nucleotide sequence ID" value="XM_047912666.1"/>
</dbReference>
<feature type="compositionally biased region" description="Pro residues" evidence="1">
    <location>
        <begin position="1"/>
        <end position="10"/>
    </location>
</feature>
<organism evidence="2 3">
    <name type="scientific">Passalora fulva</name>
    <name type="common">Tomato leaf mold</name>
    <name type="synonym">Cladosporium fulvum</name>
    <dbReference type="NCBI Taxonomy" id="5499"/>
    <lineage>
        <taxon>Eukaryota</taxon>
        <taxon>Fungi</taxon>
        <taxon>Dikarya</taxon>
        <taxon>Ascomycota</taxon>
        <taxon>Pezizomycotina</taxon>
        <taxon>Dothideomycetes</taxon>
        <taxon>Dothideomycetidae</taxon>
        <taxon>Mycosphaerellales</taxon>
        <taxon>Mycosphaerellaceae</taxon>
        <taxon>Fulvia</taxon>
    </lineage>
</organism>
<reference evidence="2" key="1">
    <citation type="submission" date="2021-12" db="EMBL/GenBank/DDBJ databases">
        <authorList>
            <person name="Zaccaron A."/>
            <person name="Stergiopoulos I."/>
        </authorList>
    </citation>
    <scope>NUCLEOTIDE SEQUENCE</scope>
    <source>
        <strain evidence="2">Race5_Kim</strain>
    </source>
</reference>
<evidence type="ECO:0000313" key="3">
    <source>
        <dbReference type="Proteomes" id="UP000756132"/>
    </source>
</evidence>
<sequence length="70" mass="7817">MAFSKLPPPNDCSRFRSLAKPPWLALKTQGPEVVSKNNDDNDDNDNDNINVKDSKMLEDDDVDEVGHTAM</sequence>
<dbReference type="AlphaFoldDB" id="A0A9Q8PL71"/>
<dbReference type="Proteomes" id="UP000756132">
    <property type="component" value="Chromosome 12"/>
</dbReference>
<proteinExistence type="predicted"/>
<protein>
    <submittedName>
        <fullName evidence="2">Uncharacterized protein</fullName>
    </submittedName>
</protein>
<name>A0A9Q8PL71_PASFU</name>
<dbReference type="GeneID" id="71993396"/>
<dbReference type="EMBL" id="CP090174">
    <property type="protein sequence ID" value="UJO24424.1"/>
    <property type="molecule type" value="Genomic_DNA"/>
</dbReference>
<gene>
    <name evidence="2" type="ORF">CLAFUR5_13518</name>
</gene>
<evidence type="ECO:0000256" key="1">
    <source>
        <dbReference type="SAM" id="MobiDB-lite"/>
    </source>
</evidence>
<accession>A0A9Q8PL71</accession>
<evidence type="ECO:0000313" key="2">
    <source>
        <dbReference type="EMBL" id="UJO24424.1"/>
    </source>
</evidence>
<dbReference type="KEGG" id="ffu:CLAFUR5_13518"/>